<dbReference type="PROSITE" id="PS00867">
    <property type="entry name" value="CPSASE_2"/>
    <property type="match status" value="1"/>
</dbReference>
<evidence type="ECO:0000313" key="7">
    <source>
        <dbReference type="Proteomes" id="UP001499915"/>
    </source>
</evidence>
<dbReference type="EMBL" id="BAAAET010000001">
    <property type="protein sequence ID" value="GAA0681592.1"/>
    <property type="molecule type" value="Genomic_DNA"/>
</dbReference>
<dbReference type="InterPro" id="IPR011761">
    <property type="entry name" value="ATP-grasp"/>
</dbReference>
<evidence type="ECO:0000256" key="1">
    <source>
        <dbReference type="ARBA" id="ARBA00022598"/>
    </source>
</evidence>
<dbReference type="Gene3D" id="3.30.470.20">
    <property type="entry name" value="ATP-grasp fold, B domain"/>
    <property type="match status" value="1"/>
</dbReference>
<protein>
    <submittedName>
        <fullName evidence="6">ATP-grasp domain-containing protein</fullName>
    </submittedName>
</protein>
<evidence type="ECO:0000313" key="6">
    <source>
        <dbReference type="EMBL" id="GAA0681592.1"/>
    </source>
</evidence>
<sequence length="432" mass="49518">MSSTKNIFVFGEDSFNLEQMEALQEIEPYRFHPLFRAEEVKLGGRLPIEQLYEEALARLDRFEGSVDAIVGYWDFPVSTMLPLLRAPYAMPSPSLEALLKCEHKYWSRVEQKRAVPEYVPAFGVIDPFVDDYRDQVSLEYPFWIKPVKSVASMLGFRVASDEQLDEAIAAIRRDIHIMGRPFNDLLKFAHIPDEIAPIDGKHCVIEEIISEGDQCTLEGYVYHGEVVVYGVVDSLREGLHHSCFSRYQYPSKLPQPVKQEMAVACERFFKHIGFDNGPFNVEFFWNPETGAIRLLEVNPRISQSHCPLFRDVDGLSHHKVMIDLGLGRKPDFPQGVGTCRLAAKFMWRLHMEDGLVTHLPNREELEHIKRRFANVDFHFIAHEGQRLSDLKGQDSYSYEIANIYIGGNTEPELLDTYEEIKQAVALQVVPVG</sequence>
<reference evidence="7" key="1">
    <citation type="journal article" date="2019" name="Int. J. Syst. Evol. Microbiol.">
        <title>The Global Catalogue of Microorganisms (GCM) 10K type strain sequencing project: providing services to taxonomists for standard genome sequencing and annotation.</title>
        <authorList>
            <consortium name="The Broad Institute Genomics Platform"/>
            <consortium name="The Broad Institute Genome Sequencing Center for Infectious Disease"/>
            <person name="Wu L."/>
            <person name="Ma J."/>
        </authorList>
    </citation>
    <scope>NUCLEOTIDE SEQUENCE [LARGE SCALE GENOMIC DNA]</scope>
    <source>
        <strain evidence="7">JCM 15134</strain>
    </source>
</reference>
<dbReference type="RefSeq" id="WP_343801148.1">
    <property type="nucleotide sequence ID" value="NZ_BAAAET010000001.1"/>
</dbReference>
<dbReference type="PANTHER" id="PTHR43585">
    <property type="entry name" value="FUMIPYRROLE BIOSYNTHESIS PROTEIN C"/>
    <property type="match status" value="1"/>
</dbReference>
<dbReference type="PROSITE" id="PS50975">
    <property type="entry name" value="ATP_GRASP"/>
    <property type="match status" value="1"/>
</dbReference>
<keyword evidence="1" id="KW-0436">Ligase</keyword>
<evidence type="ECO:0000256" key="4">
    <source>
        <dbReference type="PROSITE-ProRule" id="PRU00409"/>
    </source>
</evidence>
<dbReference type="InterPro" id="IPR005479">
    <property type="entry name" value="CPAse_ATP-bd"/>
</dbReference>
<evidence type="ECO:0000259" key="5">
    <source>
        <dbReference type="PROSITE" id="PS50975"/>
    </source>
</evidence>
<gene>
    <name evidence="6" type="ORF">GCM10009104_02840</name>
</gene>
<keyword evidence="7" id="KW-1185">Reference proteome</keyword>
<name>A0ABP3T8H3_9GAMM</name>
<feature type="domain" description="ATP-grasp" evidence="5">
    <location>
        <begin position="109"/>
        <end position="326"/>
    </location>
</feature>
<dbReference type="Pfam" id="PF13535">
    <property type="entry name" value="ATP-grasp_4"/>
    <property type="match status" value="1"/>
</dbReference>
<comment type="caution">
    <text evidence="6">The sequence shown here is derived from an EMBL/GenBank/DDBJ whole genome shotgun (WGS) entry which is preliminary data.</text>
</comment>
<organism evidence="6 7">
    <name type="scientific">Marinobacterium maritimum</name>
    <dbReference type="NCBI Taxonomy" id="500162"/>
    <lineage>
        <taxon>Bacteria</taxon>
        <taxon>Pseudomonadati</taxon>
        <taxon>Pseudomonadota</taxon>
        <taxon>Gammaproteobacteria</taxon>
        <taxon>Oceanospirillales</taxon>
        <taxon>Oceanospirillaceae</taxon>
        <taxon>Marinobacterium</taxon>
    </lineage>
</organism>
<evidence type="ECO:0000256" key="3">
    <source>
        <dbReference type="ARBA" id="ARBA00022840"/>
    </source>
</evidence>
<dbReference type="PANTHER" id="PTHR43585:SF2">
    <property type="entry name" value="ATP-GRASP ENZYME FSQD"/>
    <property type="match status" value="1"/>
</dbReference>
<evidence type="ECO:0000256" key="2">
    <source>
        <dbReference type="ARBA" id="ARBA00022741"/>
    </source>
</evidence>
<accession>A0ABP3T8H3</accession>
<dbReference type="Proteomes" id="UP001499915">
    <property type="component" value="Unassembled WGS sequence"/>
</dbReference>
<keyword evidence="3 4" id="KW-0067">ATP-binding</keyword>
<dbReference type="SUPFAM" id="SSF56059">
    <property type="entry name" value="Glutathione synthetase ATP-binding domain-like"/>
    <property type="match status" value="1"/>
</dbReference>
<dbReference type="InterPro" id="IPR052032">
    <property type="entry name" value="ATP-dep_AA_Ligase"/>
</dbReference>
<keyword evidence="2 4" id="KW-0547">Nucleotide-binding</keyword>
<proteinExistence type="predicted"/>